<dbReference type="Pfam" id="PF18818">
    <property type="entry name" value="MPTase-PolyVal"/>
    <property type="match status" value="1"/>
</dbReference>
<dbReference type="InterPro" id="IPR013610">
    <property type="entry name" value="ArdC_N"/>
</dbReference>
<sequence length="468" mass="53292">MLTLSQFRNSYPLQLECSLATGSSPKTLLRLSAKFNGRDPFWHFVEQTASSSRPIHFLGHDRSLDASVRNLSEISKQIADIEEWLGLSYQDILQKISGSYSTTSVSKIFDLQAPGQWEGVTRGELQALLKELHYWVVYINDLDIMRKDAESALSLHYFLRRHPVAGCQSLADVVLLNNDSWDLDESGYQTILQDLVAKDDDCILRWIEQPEPVAHFNVRSKVPYNSMLTWVILSLISRTYGYTSNLWATKIQWKKQGFKLRKDARPAPVFHYFSMPSAELSLGEGDEGAPQKGRRVSLVYNASELLDYNGMPYEEGFVEPLTTLRARLERLQVDVREGNEPKWHPNEDYIEMPPDTGLYAKHVTAAYYQAILPLLIRWAGHKKRLNVGAHLRDPVQFDAYTTLVTEVAAASLSVRFGLDRKPCQTSVQRIGNWIDELSPQGRFDVLASASECANRLCLFLFPEDRETV</sequence>
<gene>
    <name evidence="3" type="ORF">BFC18_12490</name>
</gene>
<organism evidence="3 4">
    <name type="scientific">Alteromonas confluentis</name>
    <dbReference type="NCBI Taxonomy" id="1656094"/>
    <lineage>
        <taxon>Bacteria</taxon>
        <taxon>Pseudomonadati</taxon>
        <taxon>Pseudomonadota</taxon>
        <taxon>Gammaproteobacteria</taxon>
        <taxon>Alteromonadales</taxon>
        <taxon>Alteromonadaceae</taxon>
        <taxon>Alteromonas/Salinimonas group</taxon>
        <taxon>Alteromonas</taxon>
    </lineage>
</organism>
<evidence type="ECO:0000313" key="3">
    <source>
        <dbReference type="EMBL" id="OFC70567.1"/>
    </source>
</evidence>
<comment type="caution">
    <text evidence="3">The sequence shown here is derived from an EMBL/GenBank/DDBJ whole genome shotgun (WGS) entry which is preliminary data.</text>
</comment>
<accession>A0A1E7ZAR4</accession>
<keyword evidence="4" id="KW-1185">Reference proteome</keyword>
<dbReference type="OrthoDB" id="9792687at2"/>
<feature type="domain" description="Polyvalent protein metallopeptidase" evidence="2">
    <location>
        <begin position="332"/>
        <end position="440"/>
    </location>
</feature>
<dbReference type="STRING" id="1656094.BFC18_12490"/>
<protein>
    <submittedName>
        <fullName evidence="3">Uncharacterized protein</fullName>
    </submittedName>
</protein>
<reference evidence="3 4" key="1">
    <citation type="submission" date="2016-08" db="EMBL/GenBank/DDBJ databases">
        <authorList>
            <person name="Seilhamer J.J."/>
        </authorList>
    </citation>
    <scope>NUCLEOTIDE SEQUENCE [LARGE SCALE GENOMIC DNA]</scope>
    <source>
        <strain evidence="3 4">KCTC 42603</strain>
    </source>
</reference>
<dbReference type="RefSeq" id="WP_070125640.1">
    <property type="nucleotide sequence ID" value="NZ_MDHN01000028.1"/>
</dbReference>
<evidence type="ECO:0000259" key="2">
    <source>
        <dbReference type="Pfam" id="PF18818"/>
    </source>
</evidence>
<evidence type="ECO:0000313" key="4">
    <source>
        <dbReference type="Proteomes" id="UP000175691"/>
    </source>
</evidence>
<evidence type="ECO:0000259" key="1">
    <source>
        <dbReference type="Pfam" id="PF08401"/>
    </source>
</evidence>
<proteinExistence type="predicted"/>
<dbReference type="GO" id="GO:0003697">
    <property type="term" value="F:single-stranded DNA binding"/>
    <property type="evidence" value="ECO:0007669"/>
    <property type="project" value="InterPro"/>
</dbReference>
<feature type="domain" description="N-terminal" evidence="1">
    <location>
        <begin position="189"/>
        <end position="273"/>
    </location>
</feature>
<dbReference type="Pfam" id="PF08401">
    <property type="entry name" value="ArdcN"/>
    <property type="match status" value="1"/>
</dbReference>
<dbReference type="Proteomes" id="UP000175691">
    <property type="component" value="Unassembled WGS sequence"/>
</dbReference>
<dbReference type="InterPro" id="IPR041459">
    <property type="entry name" value="MPTase-PolyVal"/>
</dbReference>
<name>A0A1E7ZAR4_9ALTE</name>
<dbReference type="AlphaFoldDB" id="A0A1E7ZAR4"/>
<dbReference type="EMBL" id="MDHN01000028">
    <property type="protein sequence ID" value="OFC70567.1"/>
    <property type="molecule type" value="Genomic_DNA"/>
</dbReference>